<feature type="domain" description="Glycosyl hydrolase 94 catalytic" evidence="4">
    <location>
        <begin position="616"/>
        <end position="1041"/>
    </location>
</feature>
<evidence type="ECO:0000313" key="6">
    <source>
        <dbReference type="Proteomes" id="UP000502699"/>
    </source>
</evidence>
<dbReference type="PANTHER" id="PTHR37469:SF2">
    <property type="entry name" value="CELLOBIONIC ACID PHOSPHORYLASE"/>
    <property type="match status" value="1"/>
</dbReference>
<dbReference type="Gene3D" id="1.50.10.10">
    <property type="match status" value="1"/>
</dbReference>
<evidence type="ECO:0000259" key="3">
    <source>
        <dbReference type="Pfam" id="PF06165"/>
    </source>
</evidence>
<dbReference type="SUPFAM" id="SSF48208">
    <property type="entry name" value="Six-hairpin glycosidases"/>
    <property type="match status" value="1"/>
</dbReference>
<keyword evidence="2 5" id="KW-0808">Transferase</keyword>
<dbReference type="SMART" id="SM01068">
    <property type="entry name" value="CBM_X"/>
    <property type="match status" value="1"/>
</dbReference>
<dbReference type="CDD" id="cd11756">
    <property type="entry name" value="GH94N_ChvB_NdvB_1_like"/>
    <property type="match status" value="1"/>
</dbReference>
<dbReference type="InterPro" id="IPR052047">
    <property type="entry name" value="GH94_Enzymes"/>
</dbReference>
<proteinExistence type="predicted"/>
<dbReference type="InterPro" id="IPR037018">
    <property type="entry name" value="GH65_N"/>
</dbReference>
<dbReference type="GO" id="GO:0030246">
    <property type="term" value="F:carbohydrate binding"/>
    <property type="evidence" value="ECO:0007669"/>
    <property type="project" value="InterPro"/>
</dbReference>
<dbReference type="RefSeq" id="WP_166270453.1">
    <property type="nucleotide sequence ID" value="NZ_CP048029.1"/>
</dbReference>
<reference evidence="6" key="1">
    <citation type="submission" date="2020-01" db="EMBL/GenBank/DDBJ databases">
        <title>Caldichromatium gen. nov., sp. nov., a thermophilic purple sulfur bacterium member of the family Chromatiaceae isolated from Nakabusa hot spring, Japan.</title>
        <authorList>
            <person name="Saini M.K."/>
            <person name="Hanada S."/>
            <person name="Tank M."/>
        </authorList>
    </citation>
    <scope>NUCLEOTIDE SEQUENCE [LARGE SCALE GENOMIC DNA]</scope>
    <source>
        <strain evidence="6">No.7</strain>
    </source>
</reference>
<dbReference type="Gene3D" id="2.60.420.10">
    <property type="entry name" value="Maltose phosphorylase, domain 3"/>
    <property type="match status" value="1"/>
</dbReference>
<dbReference type="InterPro" id="IPR011013">
    <property type="entry name" value="Gal_mutarotase_sf_dom"/>
</dbReference>
<dbReference type="EMBL" id="CP048029">
    <property type="protein sequence ID" value="QIK37690.1"/>
    <property type="molecule type" value="Genomic_DNA"/>
</dbReference>
<dbReference type="InterPro" id="IPR012341">
    <property type="entry name" value="6hp_glycosidase-like_sf"/>
</dbReference>
<dbReference type="Proteomes" id="UP000502699">
    <property type="component" value="Chromosome"/>
</dbReference>
<dbReference type="InterPro" id="IPR033432">
    <property type="entry name" value="GH94_catalytic"/>
</dbReference>
<sequence length="1122" mass="123429">MREPMTGEGRDHRLCRRRLEVVISDSGAGQLRFKGLALTRWPGDPIEDALGSLLYLRDLDSGELWSLGYQPTRTLADDYRAADCAGGFRLEREDHRIRLRLDLRLDETLDLERRCLRIDNGSGRRRRLELTSYLEVVLFPADADAAHPAFSKLFVETARDPGTGALIARRRPRSAGESWPCLVHALVGAEAGQWETDRARFIGRGHTLARPLALLGALPLSGSLGPVLDPILSLRTWVELEAGEGCELTWLTGAADPDGLAALLATIAAERRAQPAAPLPPWQPACAGTDPAKGQAGEQAEVRSAQPAEGLLLFNGYGGFDPAGRFYEIRIAHLGAGHRRPPQPWINVIANPDFGCLVSDSGAGYTWSRNSQVNRLTPWSNDPVCDPHSEALYLRDEETGESWSPWPGPRPAPADYRVQHGWGFSRCLLDYAGLEHETLVFVARQDPVKIQRLRLTNRTGRARRLAILSYQRLVLGQRPVYPSPIVAARDPRGFLRATNPDAGAFAGAIVFGRSQLSGATLIGREFTTERLAFIGHHRNPTDPIALAPGFRLAELTGAGRDPCFAEHLLMELAPGETMTCDLLFGEALNEDQLADLLARYAEPAAIAAAHAEAVGFWGTLTSSIQVETPEPALDRLFNGWALYQTLGCRIWARSAFYQSGGAFGFRDQLQDALALTMIRPDLTRAQILLHAAQQLVEGDVLHWWHPEPLGWGLRTRFSDDLLWLPYATAHYVRTTGDLDILAEPIPYLQAPLLAPGEDERYLKPEPSSEVGDLYDHCCRAIDRSLTQGPHGLPLMGTGDWNDGMNRVGREGRGESVWLGFFLYRLIEDFLPLCQGRGDRGRAARYRAYQERLKAALEDAGWDGAWYRRAYDDDGAPLGTAQDSECRIDALAQSWAVLSGAASAERADRSLDALERELIDETARLIRLLAPPFVNTPRDPGYIKGYVAGVRENGGQYTHAACWSVAALAELGRCERAAPLLAMLSPASHTPTPEDVERYRLEPYAIAADIYGAPPHIGRGGWSWYTGSSGWWLRVGLEWIFGVRLEGGRRLLLRPCIPKDWPGFSLGLQLTDGSECAIQVENTGGRAVIAAWLDGDPLPLQQGAACVLLSGGPRRYAVKLRLG</sequence>
<accession>A0A6G7VCR0</accession>
<protein>
    <submittedName>
        <fullName evidence="5">Glycosyl transferase</fullName>
    </submittedName>
</protein>
<feature type="domain" description="Glycosyl hydrolase 94 supersandwich" evidence="3">
    <location>
        <begin position="16"/>
        <end position="257"/>
    </location>
</feature>
<dbReference type="AlphaFoldDB" id="A0A6G7VCR0"/>
<dbReference type="KEGG" id="cjap:GWK36_06515"/>
<dbReference type="Pfam" id="PF17167">
    <property type="entry name" value="Glyco_hydro_94"/>
    <property type="match status" value="1"/>
</dbReference>
<dbReference type="InterPro" id="IPR008928">
    <property type="entry name" value="6-hairpin_glycosidase_sf"/>
</dbReference>
<organism evidence="5 6">
    <name type="scientific">Caldichromatium japonicum</name>
    <dbReference type="NCBI Taxonomy" id="2699430"/>
    <lineage>
        <taxon>Bacteria</taxon>
        <taxon>Pseudomonadati</taxon>
        <taxon>Pseudomonadota</taxon>
        <taxon>Gammaproteobacteria</taxon>
        <taxon>Chromatiales</taxon>
        <taxon>Chromatiaceae</taxon>
        <taxon>Caldichromatium</taxon>
    </lineage>
</organism>
<keyword evidence="6" id="KW-1185">Reference proteome</keyword>
<feature type="domain" description="Glycosyl hydrolase 94 supersandwich" evidence="3">
    <location>
        <begin position="339"/>
        <end position="602"/>
    </location>
</feature>
<dbReference type="Gene3D" id="2.70.98.40">
    <property type="entry name" value="Glycoside hydrolase, family 65, N-terminal domain"/>
    <property type="match status" value="2"/>
</dbReference>
<dbReference type="SUPFAM" id="SSF74650">
    <property type="entry name" value="Galactose mutarotase-like"/>
    <property type="match status" value="2"/>
</dbReference>
<dbReference type="InterPro" id="IPR037824">
    <property type="entry name" value="GH94N_2_NdvB"/>
</dbReference>
<keyword evidence="1" id="KW-0328">Glycosyltransferase</keyword>
<dbReference type="Pfam" id="PF06165">
    <property type="entry name" value="GH94_b-supersand"/>
    <property type="match status" value="2"/>
</dbReference>
<dbReference type="PANTHER" id="PTHR37469">
    <property type="entry name" value="CELLOBIONIC ACID PHOSPHORYLASE-RELATED"/>
    <property type="match status" value="1"/>
</dbReference>
<evidence type="ECO:0000256" key="1">
    <source>
        <dbReference type="ARBA" id="ARBA00022676"/>
    </source>
</evidence>
<dbReference type="InterPro" id="IPR010383">
    <property type="entry name" value="Glyco_hydrolase_94_b-supersand"/>
</dbReference>
<evidence type="ECO:0000313" key="5">
    <source>
        <dbReference type="EMBL" id="QIK37690.1"/>
    </source>
</evidence>
<dbReference type="GO" id="GO:0016757">
    <property type="term" value="F:glycosyltransferase activity"/>
    <property type="evidence" value="ECO:0007669"/>
    <property type="project" value="UniProtKB-KW"/>
</dbReference>
<name>A0A6G7VCR0_9GAMM</name>
<evidence type="ECO:0000259" key="4">
    <source>
        <dbReference type="Pfam" id="PF17167"/>
    </source>
</evidence>
<evidence type="ECO:0000256" key="2">
    <source>
        <dbReference type="ARBA" id="ARBA00022679"/>
    </source>
</evidence>
<dbReference type="GO" id="GO:0005975">
    <property type="term" value="P:carbohydrate metabolic process"/>
    <property type="evidence" value="ECO:0007669"/>
    <property type="project" value="InterPro"/>
</dbReference>
<gene>
    <name evidence="5" type="ORF">GWK36_06515</name>
</gene>